<dbReference type="Pfam" id="PF00069">
    <property type="entry name" value="Pkinase"/>
    <property type="match status" value="1"/>
</dbReference>
<dbReference type="InterPro" id="IPR008271">
    <property type="entry name" value="Ser/Thr_kinase_AS"/>
</dbReference>
<dbReference type="InterPro" id="IPR011009">
    <property type="entry name" value="Kinase-like_dom_sf"/>
</dbReference>
<dbReference type="AlphaFoldDB" id="A0AAW2YKF3"/>
<comment type="caution">
    <text evidence="3">The sequence shown here is derived from an EMBL/GenBank/DDBJ whole genome shotgun (WGS) entry which is preliminary data.</text>
</comment>
<feature type="compositionally biased region" description="Low complexity" evidence="1">
    <location>
        <begin position="800"/>
        <end position="810"/>
    </location>
</feature>
<keyword evidence="4" id="KW-1185">Reference proteome</keyword>
<evidence type="ECO:0000256" key="1">
    <source>
        <dbReference type="SAM" id="MobiDB-lite"/>
    </source>
</evidence>
<feature type="compositionally biased region" description="Polar residues" evidence="1">
    <location>
        <begin position="566"/>
        <end position="589"/>
    </location>
</feature>
<evidence type="ECO:0000259" key="2">
    <source>
        <dbReference type="PROSITE" id="PS50011"/>
    </source>
</evidence>
<feature type="compositionally biased region" description="Basic and acidic residues" evidence="1">
    <location>
        <begin position="607"/>
        <end position="626"/>
    </location>
</feature>
<feature type="compositionally biased region" description="Polar residues" evidence="1">
    <location>
        <begin position="685"/>
        <end position="696"/>
    </location>
</feature>
<gene>
    <name evidence="3" type="ORF">AKO1_010821</name>
</gene>
<dbReference type="InterPro" id="IPR050588">
    <property type="entry name" value="WNK_Ser-Thr_kinase"/>
</dbReference>
<dbReference type="Gene3D" id="1.10.510.10">
    <property type="entry name" value="Transferase(Phosphotransferase) domain 1"/>
    <property type="match status" value="1"/>
</dbReference>
<feature type="compositionally biased region" description="Polar residues" evidence="1">
    <location>
        <begin position="946"/>
        <end position="959"/>
    </location>
</feature>
<evidence type="ECO:0000313" key="3">
    <source>
        <dbReference type="EMBL" id="KAL0477493.1"/>
    </source>
</evidence>
<dbReference type="PROSITE" id="PS00108">
    <property type="entry name" value="PROTEIN_KINASE_ST"/>
    <property type="match status" value="1"/>
</dbReference>
<name>A0AAW2YKF3_9EUKA</name>
<dbReference type="PROSITE" id="PS50011">
    <property type="entry name" value="PROTEIN_KINASE_DOM"/>
    <property type="match status" value="1"/>
</dbReference>
<dbReference type="GO" id="GO:0005524">
    <property type="term" value="F:ATP binding"/>
    <property type="evidence" value="ECO:0007669"/>
    <property type="project" value="InterPro"/>
</dbReference>
<evidence type="ECO:0000313" key="4">
    <source>
        <dbReference type="Proteomes" id="UP001431209"/>
    </source>
</evidence>
<feature type="compositionally biased region" description="Polar residues" evidence="1">
    <location>
        <begin position="449"/>
        <end position="473"/>
    </location>
</feature>
<dbReference type="SUPFAM" id="SSF56112">
    <property type="entry name" value="Protein kinase-like (PK-like)"/>
    <property type="match status" value="1"/>
</dbReference>
<feature type="region of interest" description="Disordered" evidence="1">
    <location>
        <begin position="498"/>
        <end position="524"/>
    </location>
</feature>
<dbReference type="PANTHER" id="PTHR13902">
    <property type="entry name" value="SERINE/THREONINE-PROTEIN KINASE WNK WITH NO LYSINE -RELATED"/>
    <property type="match status" value="1"/>
</dbReference>
<feature type="compositionally biased region" description="Polar residues" evidence="1">
    <location>
        <begin position="702"/>
        <end position="718"/>
    </location>
</feature>
<proteinExistence type="predicted"/>
<feature type="region of interest" description="Disordered" evidence="1">
    <location>
        <begin position="607"/>
        <end position="718"/>
    </location>
</feature>
<feature type="domain" description="Protein kinase" evidence="2">
    <location>
        <begin position="15"/>
        <end position="284"/>
    </location>
</feature>
<feature type="compositionally biased region" description="Polar residues" evidence="1">
    <location>
        <begin position="416"/>
        <end position="432"/>
    </location>
</feature>
<dbReference type="Proteomes" id="UP001431209">
    <property type="component" value="Unassembled WGS sequence"/>
</dbReference>
<feature type="region of interest" description="Disordered" evidence="1">
    <location>
        <begin position="416"/>
        <end position="484"/>
    </location>
</feature>
<reference evidence="3 4" key="1">
    <citation type="submission" date="2024-03" db="EMBL/GenBank/DDBJ databases">
        <title>The Acrasis kona genome and developmental transcriptomes reveal deep origins of eukaryotic multicellular pathways.</title>
        <authorList>
            <person name="Sheikh S."/>
            <person name="Fu C.-J."/>
            <person name="Brown M.W."/>
            <person name="Baldauf S.L."/>
        </authorList>
    </citation>
    <scope>NUCLEOTIDE SEQUENCE [LARGE SCALE GENOMIC DNA]</scope>
    <source>
        <strain evidence="3 4">ATCC MYA-3509</strain>
    </source>
</reference>
<feature type="compositionally biased region" description="Low complexity" evidence="1">
    <location>
        <begin position="830"/>
        <end position="847"/>
    </location>
</feature>
<dbReference type="EMBL" id="JAOPGA020000191">
    <property type="protein sequence ID" value="KAL0477493.1"/>
    <property type="molecule type" value="Genomic_DNA"/>
</dbReference>
<dbReference type="InterPro" id="IPR000719">
    <property type="entry name" value="Prot_kinase_dom"/>
</dbReference>
<dbReference type="SMART" id="SM00220">
    <property type="entry name" value="S_TKc"/>
    <property type="match status" value="1"/>
</dbReference>
<sequence>MTAKGDSIVDPSGRYQRGEELGFGSFKTVFKAYDTYEGLDVAWNQVKLQNVNSAQRAKIMGEITILERVRHANIMDIFHSWETEDGDYVVFITEIMSSGTLKEFVLYSFYFLTLSSYIKKSNKIVLGTIKQWLRQILEGLEHLHSHNPPIIHRDLKCENIFINGDRGQVKIGDLGLSTCKKDIKAVQSVNGTPEFIAPEVYTDVYDERVDVYAFGMCLLEMVTGDYPYQECKSVYSVMQKVHDNIKPKSLEKITVESVREFIDLCLSVKDKRPFVKDLIKHPFMLDDSDADVTFSLSDNNNEEPVQKPKSGVDRDGVRVVMVEHNQEQKEALLKVYVRKEQGVYKQIKFPFDLLVDTPEAVAREVVVEIGLGEVIENSIANVREANLVFQTPLRNTPTVQTPIDPTKFTYTELTNPIMVSNPSSPKNQGGKNQQTSTTTTIIDHDSLESESPSRSVDQSAANDSAATSPSITPSEIRDNPLSEQDTLTSKYTEELKTNLKNDSERNGFDTHQENTSKLNNEFKEKKPVTNVTGLTIHIPRKVESPPVVVHQVKTDGVVTSKPPIGVSSQTSTSQPVNQNSTTQTALNLSTRSEEITKAWLLLLRKQKKEEQEQRERHKRERDEFRRSYGISISNSGSTTTTNAPTNSTSISNREFNHSSISSTGSNSSSISSTAPISLSTPVGLNASSSTTSTPLQIVTGPQADSKTKNSPTTMGSSNSINRIKVIPSKQMKNVFEKLISDVETRICEDFKYSNSNDYDKFTTTTQIVNELKKSQNMVYKITTTTMTTTSSINIKAQQIIKKQQQQQQQQLKYEPRSPPVMDNSHHDVSTDNTPVTTPLTTSMTPKDVTTTTPVKLIRSEYSKSTGNLGILDDSSTTPTLDLHSTLPIMGSNHQHSYSEPVTIVAASNPMVANAQHVLKRSNTTTNLPGDDLTVLMTKNLDSLMSRENSANSNTSTPTIVSLPIKLSSPKEQQQEPEKSNQQTSPPVKKNISDEEDS</sequence>
<feature type="region of interest" description="Disordered" evidence="1">
    <location>
        <begin position="946"/>
        <end position="997"/>
    </location>
</feature>
<dbReference type="GO" id="GO:0004672">
    <property type="term" value="F:protein kinase activity"/>
    <property type="evidence" value="ECO:0007669"/>
    <property type="project" value="InterPro"/>
</dbReference>
<dbReference type="Gene3D" id="3.30.200.20">
    <property type="entry name" value="Phosphorylase Kinase, domain 1"/>
    <property type="match status" value="1"/>
</dbReference>
<feature type="region of interest" description="Disordered" evidence="1">
    <location>
        <begin position="559"/>
        <end position="589"/>
    </location>
</feature>
<protein>
    <recommendedName>
        <fullName evidence="2">Protein kinase domain-containing protein</fullName>
    </recommendedName>
</protein>
<feature type="compositionally biased region" description="Low complexity" evidence="1">
    <location>
        <begin position="630"/>
        <end position="680"/>
    </location>
</feature>
<accession>A0AAW2YKF3</accession>
<feature type="region of interest" description="Disordered" evidence="1">
    <location>
        <begin position="800"/>
        <end position="847"/>
    </location>
</feature>
<organism evidence="3 4">
    <name type="scientific">Acrasis kona</name>
    <dbReference type="NCBI Taxonomy" id="1008807"/>
    <lineage>
        <taxon>Eukaryota</taxon>
        <taxon>Discoba</taxon>
        <taxon>Heterolobosea</taxon>
        <taxon>Tetramitia</taxon>
        <taxon>Eutetramitia</taxon>
        <taxon>Acrasidae</taxon>
        <taxon>Acrasis</taxon>
    </lineage>
</organism>